<proteinExistence type="inferred from homology"/>
<dbReference type="InterPro" id="IPR030381">
    <property type="entry name" value="G_DYNAMIN_dom"/>
</dbReference>
<dbReference type="FunFam" id="3.40.50.300:FF:001425">
    <property type="entry name" value="Dynamin GTPase, putative"/>
    <property type="match status" value="1"/>
</dbReference>
<dbReference type="InterPro" id="IPR045063">
    <property type="entry name" value="Dynamin_N"/>
</dbReference>
<dbReference type="InterPro" id="IPR022812">
    <property type="entry name" value="Dynamin"/>
</dbReference>
<organism evidence="6 7">
    <name type="scientific">Recurvomyces mirabilis</name>
    <dbReference type="NCBI Taxonomy" id="574656"/>
    <lineage>
        <taxon>Eukaryota</taxon>
        <taxon>Fungi</taxon>
        <taxon>Dikarya</taxon>
        <taxon>Ascomycota</taxon>
        <taxon>Pezizomycotina</taxon>
        <taxon>Dothideomycetes</taxon>
        <taxon>Dothideomycetidae</taxon>
        <taxon>Mycosphaerellales</taxon>
        <taxon>Teratosphaeriaceae</taxon>
        <taxon>Recurvomyces</taxon>
    </lineage>
</organism>
<accession>A0AAE0TRZ2</accession>
<keyword evidence="7" id="KW-1185">Reference proteome</keyword>
<gene>
    <name evidence="6" type="ORF">LTR78_009354</name>
</gene>
<dbReference type="EMBL" id="JAUTXT010000051">
    <property type="protein sequence ID" value="KAK3670782.1"/>
    <property type="molecule type" value="Genomic_DNA"/>
</dbReference>
<dbReference type="SUPFAM" id="SSF52540">
    <property type="entry name" value="P-loop containing nucleoside triphosphate hydrolases"/>
    <property type="match status" value="1"/>
</dbReference>
<protein>
    <submittedName>
        <fullName evidence="6">Uncharacterized protein</fullName>
    </submittedName>
</protein>
<feature type="domain" description="GED" evidence="4">
    <location>
        <begin position="613"/>
        <end position="702"/>
    </location>
</feature>
<keyword evidence="2 3" id="KW-0342">GTP-binding</keyword>
<evidence type="ECO:0000256" key="3">
    <source>
        <dbReference type="RuleBase" id="RU003932"/>
    </source>
</evidence>
<evidence type="ECO:0000259" key="4">
    <source>
        <dbReference type="PROSITE" id="PS51388"/>
    </source>
</evidence>
<dbReference type="GO" id="GO:0016559">
    <property type="term" value="P:peroxisome fission"/>
    <property type="evidence" value="ECO:0007669"/>
    <property type="project" value="TreeGrafter"/>
</dbReference>
<dbReference type="Pfam" id="PF00350">
    <property type="entry name" value="Dynamin_N"/>
    <property type="match status" value="1"/>
</dbReference>
<dbReference type="InterPro" id="IPR019762">
    <property type="entry name" value="Dynamin_GTPase_CS"/>
</dbReference>
<dbReference type="InterPro" id="IPR001401">
    <property type="entry name" value="Dynamin_GTPase"/>
</dbReference>
<dbReference type="Proteomes" id="UP001274830">
    <property type="component" value="Unassembled WGS sequence"/>
</dbReference>
<dbReference type="PANTHER" id="PTHR11566:SF215">
    <property type="entry name" value="DYNAMIN GTPASE"/>
    <property type="match status" value="1"/>
</dbReference>
<dbReference type="PROSITE" id="PS00410">
    <property type="entry name" value="G_DYNAMIN_1"/>
    <property type="match status" value="1"/>
</dbReference>
<dbReference type="AlphaFoldDB" id="A0AAE0TRZ2"/>
<keyword evidence="1 3" id="KW-0547">Nucleotide-binding</keyword>
<evidence type="ECO:0000313" key="7">
    <source>
        <dbReference type="Proteomes" id="UP001274830"/>
    </source>
</evidence>
<feature type="domain" description="Dynamin-type G" evidence="5">
    <location>
        <begin position="31"/>
        <end position="324"/>
    </location>
</feature>
<dbReference type="GO" id="GO:0005525">
    <property type="term" value="F:GTP binding"/>
    <property type="evidence" value="ECO:0007669"/>
    <property type="project" value="UniProtKB-KW"/>
</dbReference>
<reference evidence="6" key="1">
    <citation type="submission" date="2023-07" db="EMBL/GenBank/DDBJ databases">
        <title>Black Yeasts Isolated from many extreme environments.</title>
        <authorList>
            <person name="Coleine C."/>
            <person name="Stajich J.E."/>
            <person name="Selbmann L."/>
        </authorList>
    </citation>
    <scope>NUCLEOTIDE SEQUENCE</scope>
    <source>
        <strain evidence="6">CCFEE 5485</strain>
    </source>
</reference>
<evidence type="ECO:0000256" key="2">
    <source>
        <dbReference type="ARBA" id="ARBA00023134"/>
    </source>
</evidence>
<dbReference type="GO" id="GO:0005739">
    <property type="term" value="C:mitochondrion"/>
    <property type="evidence" value="ECO:0007669"/>
    <property type="project" value="TreeGrafter"/>
</dbReference>
<dbReference type="Pfam" id="PF01031">
    <property type="entry name" value="Dynamin_M"/>
    <property type="match status" value="1"/>
</dbReference>
<dbReference type="CDD" id="cd08771">
    <property type="entry name" value="DLP_1"/>
    <property type="match status" value="1"/>
</dbReference>
<dbReference type="SMART" id="SM00053">
    <property type="entry name" value="DYNc"/>
    <property type="match status" value="1"/>
</dbReference>
<evidence type="ECO:0000256" key="1">
    <source>
        <dbReference type="ARBA" id="ARBA00022741"/>
    </source>
</evidence>
<dbReference type="PRINTS" id="PR00195">
    <property type="entry name" value="DYNAMIN"/>
</dbReference>
<comment type="similarity">
    <text evidence="3">Belongs to the TRAFAC class dynamin-like GTPase superfamily. Dynamin/Fzo/YdjA family.</text>
</comment>
<dbReference type="GO" id="GO:0006897">
    <property type="term" value="P:endocytosis"/>
    <property type="evidence" value="ECO:0007669"/>
    <property type="project" value="TreeGrafter"/>
</dbReference>
<dbReference type="GO" id="GO:0000266">
    <property type="term" value="P:mitochondrial fission"/>
    <property type="evidence" value="ECO:0007669"/>
    <property type="project" value="TreeGrafter"/>
</dbReference>
<dbReference type="GO" id="GO:0003924">
    <property type="term" value="F:GTPase activity"/>
    <property type="evidence" value="ECO:0007669"/>
    <property type="project" value="InterPro"/>
</dbReference>
<dbReference type="Gene3D" id="3.40.50.300">
    <property type="entry name" value="P-loop containing nucleotide triphosphate hydrolases"/>
    <property type="match status" value="1"/>
</dbReference>
<dbReference type="PANTHER" id="PTHR11566">
    <property type="entry name" value="DYNAMIN"/>
    <property type="match status" value="1"/>
</dbReference>
<dbReference type="GO" id="GO:0005874">
    <property type="term" value="C:microtubule"/>
    <property type="evidence" value="ECO:0007669"/>
    <property type="project" value="TreeGrafter"/>
</dbReference>
<evidence type="ECO:0000313" key="6">
    <source>
        <dbReference type="EMBL" id="KAK3670782.1"/>
    </source>
</evidence>
<dbReference type="PROSITE" id="PS51718">
    <property type="entry name" value="G_DYNAMIN_2"/>
    <property type="match status" value="1"/>
</dbReference>
<dbReference type="GO" id="GO:0048312">
    <property type="term" value="P:intracellular distribution of mitochondria"/>
    <property type="evidence" value="ECO:0007669"/>
    <property type="project" value="TreeGrafter"/>
</dbReference>
<dbReference type="GO" id="GO:0008017">
    <property type="term" value="F:microtubule binding"/>
    <property type="evidence" value="ECO:0007669"/>
    <property type="project" value="TreeGrafter"/>
</dbReference>
<evidence type="ECO:0000259" key="5">
    <source>
        <dbReference type="PROSITE" id="PS51718"/>
    </source>
</evidence>
<dbReference type="InterPro" id="IPR003130">
    <property type="entry name" value="GED"/>
</dbReference>
<name>A0AAE0TRZ2_9PEZI</name>
<dbReference type="PROSITE" id="PS51388">
    <property type="entry name" value="GED"/>
    <property type="match status" value="1"/>
</dbReference>
<dbReference type="GO" id="GO:0016020">
    <property type="term" value="C:membrane"/>
    <property type="evidence" value="ECO:0007669"/>
    <property type="project" value="TreeGrafter"/>
</dbReference>
<dbReference type="InterPro" id="IPR027417">
    <property type="entry name" value="P-loop_NTPase"/>
</dbReference>
<comment type="caution">
    <text evidence="6">The sequence shown here is derived from an EMBL/GenBank/DDBJ whole genome shotgun (WGS) entry which is preliminary data.</text>
</comment>
<dbReference type="InterPro" id="IPR000375">
    <property type="entry name" value="Dynamin_stalk"/>
</dbReference>
<dbReference type="Pfam" id="PF02212">
    <property type="entry name" value="GED"/>
    <property type="match status" value="1"/>
</dbReference>
<sequence>MHTPHQEGYGLGDPQMLLKIDRLFACGVGEQIDLPQIVVVGDQSSGKSSVLEGLIRKPLPRDSGLCTRFATQIIFRRADKEEISVSILADRDAPVEERNAIEAWERTEVKALDSDTFSNIMREAHEVMGLDHPSSSSDMRKTFSNHVLRLEVTGPNQEHLSVIDVPGIFRNPTPGVTTKSDIALVRRMVLEYMKNARSVMLAVVPANVDIATQEILELAADVDPTGDRTLGVLTKPDLVDGGAEIRVIDIIEGRTLSLKLGWHVVRNPGQQQLLVADTDRDALELDFFRTEAPWKSLSHSHTGIESLRNRLKEVLSGLVQREFPRVKQEINKRFNVAQKQLERLGPERSTVHAQRAYLTEVASRYQRIVSHAVDGKYASDPAFDQHRELRIAPAVTARSKQYSKDMVRYGHEYPFAPQATHLDDNADGINDHEMLEPNEANGSVNIRVVEGDSYDLQDLLQPQCMLSGTKDRDIESWLRQTYQSNRGFELGTFGAYILSSTMRQQSSRWVDISLGYISDVVLIVHRFILKALETICHSHEMAGALAVILTDGHLCLYRKAIGQVRFLLDVERGETPITMNHYFNDNLEKCHGTVIRLDDAKRTHPMSNETHTVQDIHDILRSYYKVAIKRFVDNVLKQATDHFLISGPETPLILFSPLFVSVLSPEDLDHLAGEAMETIRLRTRLDKQLSSLDQARSILKQG</sequence>
<dbReference type="InterPro" id="IPR020850">
    <property type="entry name" value="GED_dom"/>
</dbReference>